<sequence>MKKSKKFLIALSSSLIISAATIPASIYCIIKNKNSWIQKYNNSRESAEKLINLINKNEHYYYFAIQQKNDLQNFLIKNNLTTKNSTKQFMDSFYKINNMNSKLNNDIYIKNIEFYEYAEKILSSVKQLKSLHSKLINIKANNNIEQDLDSLISKCEISINKNKNIDNSLNLNDLKERYFEISAAIKNVSNSLGQYENTISKKINEYKENISKIENIKNSYFSHIDNGEEYYKLFKDEIESFKKDFKKIQSIKSYDEYSKEIDAKINYLKQEIKEHARLSKEIKENGENKVNKDSGEDTFLELRNSKFKEPKSFLLLWSAFSKLYKMPKEKFINLKPAQIKQFFKEYEERKEAFYRINEMALVLERTWQIYIHKVRILEHFYFKSPETNKDYLFFEYNDKNISKEFKDIETELLSYQKQKQDKLDKYLYSFTINHDTENIDEEKLIKSNDYYFNPEEDMMYLHYHFGQLLDQKINSVFEYYNKKAKALLQKIQNNANYSKQKEKLQKLLSKNISYRLIFSGETNRENIYYNWQFYKVKKDNEDNIVPIEKFPEFYEKEIFTSQYIHELDDILSELKDVK</sequence>
<evidence type="ECO:0000313" key="3">
    <source>
        <dbReference type="Proteomes" id="UP000029712"/>
    </source>
</evidence>
<accession>A0A454C9N8</accession>
<evidence type="ECO:0008006" key="4">
    <source>
        <dbReference type="Google" id="ProtNLM"/>
    </source>
</evidence>
<evidence type="ECO:0000313" key="2">
    <source>
        <dbReference type="EMBL" id="AYN65179.1"/>
    </source>
</evidence>
<gene>
    <name evidence="2" type="ORF">KN71_000390</name>
</gene>
<protein>
    <recommendedName>
        <fullName evidence="4">Lipoprotein</fullName>
    </recommendedName>
</protein>
<dbReference type="OrthoDB" id="405544at2"/>
<dbReference type="EMBL" id="CP033021">
    <property type="protein sequence ID" value="AYN65179.1"/>
    <property type="molecule type" value="Genomic_DNA"/>
</dbReference>
<dbReference type="Proteomes" id="UP000029712">
    <property type="component" value="Chromosome"/>
</dbReference>
<feature type="signal peptide" evidence="1">
    <location>
        <begin position="1"/>
        <end position="19"/>
    </location>
</feature>
<name>A0A454C9N8_METHO</name>
<organism evidence="2 3">
    <name type="scientific">Metamycoplasma hominis</name>
    <name type="common">Mycoplasma hominis</name>
    <dbReference type="NCBI Taxonomy" id="2098"/>
    <lineage>
        <taxon>Bacteria</taxon>
        <taxon>Bacillati</taxon>
        <taxon>Mycoplasmatota</taxon>
        <taxon>Mycoplasmoidales</taxon>
        <taxon>Metamycoplasmataceae</taxon>
        <taxon>Metamycoplasma</taxon>
    </lineage>
</organism>
<feature type="chain" id="PRO_5019360495" description="Lipoprotein" evidence="1">
    <location>
        <begin position="20"/>
        <end position="578"/>
    </location>
</feature>
<reference evidence="2 3" key="1">
    <citation type="submission" date="2014-08" db="EMBL/GenBank/DDBJ databases">
        <authorList>
            <person name="Kuleshov K."/>
            <person name="Dedkov V."/>
            <person name="Markelov M."/>
            <person name="Pimkina E."/>
        </authorList>
    </citation>
    <scope>NUCLEOTIDE SEQUENCE [LARGE SCALE GENOMIC DNA]</scope>
    <source>
        <strain evidence="3">TOA</strain>
    </source>
</reference>
<evidence type="ECO:0000256" key="1">
    <source>
        <dbReference type="SAM" id="SignalP"/>
    </source>
</evidence>
<dbReference type="AlphaFoldDB" id="A0A454C9N8"/>
<dbReference type="RefSeq" id="WP_036439269.1">
    <property type="nucleotide sequence ID" value="NZ_CP033021.1"/>
</dbReference>
<proteinExistence type="predicted"/>
<reference evidence="2 3" key="2">
    <citation type="submission" date="2018-10" db="EMBL/GenBank/DDBJ databases">
        <title>Detection and isolation of Mycoplasma hominis as a predominant microorganism from pelvic cavity of patient with salpingitis and tubo-ovarian abscess.</title>
        <authorList>
            <person name="Guschin A.E."/>
            <person name="Khayrullina G.A."/>
            <person name="Rakovskaya I.V."/>
            <person name="Shelenkov A.A."/>
            <person name="Shagin D.A."/>
        </authorList>
    </citation>
    <scope>NUCLEOTIDE SEQUENCE [LARGE SCALE GENOMIC DNA]</scope>
    <source>
        <strain evidence="3">TOA</strain>
    </source>
</reference>
<keyword evidence="1" id="KW-0732">Signal</keyword>